<dbReference type="EMBL" id="CAJPDQ010000007">
    <property type="protein sequence ID" value="CAF9912397.1"/>
    <property type="molecule type" value="Genomic_DNA"/>
</dbReference>
<dbReference type="Proteomes" id="UP000664169">
    <property type="component" value="Unassembled WGS sequence"/>
</dbReference>
<dbReference type="SUPFAM" id="SSF69322">
    <property type="entry name" value="Tricorn protease domain 2"/>
    <property type="match status" value="1"/>
</dbReference>
<accession>A0A8H3I2C4</accession>
<sequence length="763" mass="84865">MDPISIARNAATVAQAAWKLYEFIKNAMDVDETMRTLQNEMKHVNDVFGLVNAKVKLIAGDEDLLGAIRDQIDICATPIRTIEVKLRSGKSSIFKKARIQKTLDDQKIEATVRRRAEYYISSGTTLYADSTQGSVLGERRTTTANAVTGWLNELESMKIDEGVKSSDVASTAQIDVITISEPPNDEMNYNSDDSLDIDLVKSAMALSKKAFEAKEFSKAESSLRDALKCIKVLPEHRRREFVCELEELHLCLAVCAFQLHDGESAEKALLTVIGKEMKSSQNVELQCEAMRCLILVYVKANKLDLAISTLALLARIHELQENSSRADAYRSIISSNIREQMCGETAEVSISKNPAVSNGGQQVSSGETQWTVKGTVPTFGKVTQNWDVEKPDSPPFQAREISISYGISMARWSPDNSLIALIFSKLSSTEPGCVELRSAMTGRLLHNLTLPLDENNLKLAFDGQGRRLAVTCSKKYDPKHYANTVIGPGFLVLWDVKSGTLLHQILITEILHWPGIGDICFNPGGDQIAVSFTSNSGHYLPSDEDCSVTLFNTRTGSRIDLDDRFQCVRKFLWTKDHIALVCSSGIWLLDSKTKLPVFKLTRSVERPQFSLGAMISPAGTLVTTLEDGSINLVEGGNLELLTERVCPLLGERCVRTCQLAFNQRHMMLAMVITSEGRLYLGAPKLNKWVYLQESKQHRCTVADRICFSTDGEYGLWLDGRSHPAIMHRFHVQTQLNSRENYHIHEPFDLSKYGLGTTHKDGAS</sequence>
<reference evidence="1" key="1">
    <citation type="submission" date="2021-03" db="EMBL/GenBank/DDBJ databases">
        <authorList>
            <person name="Tagirdzhanova G."/>
        </authorList>
    </citation>
    <scope>NUCLEOTIDE SEQUENCE</scope>
</reference>
<dbReference type="AlphaFoldDB" id="A0A8H3I2C4"/>
<dbReference type="InterPro" id="IPR015943">
    <property type="entry name" value="WD40/YVTN_repeat-like_dom_sf"/>
</dbReference>
<gene>
    <name evidence="1" type="ORF">GOMPHAMPRED_007649</name>
</gene>
<name>A0A8H3I2C4_9LECA</name>
<dbReference type="OrthoDB" id="194358at2759"/>
<comment type="caution">
    <text evidence="1">The sequence shown here is derived from an EMBL/GenBank/DDBJ whole genome shotgun (WGS) entry which is preliminary data.</text>
</comment>
<keyword evidence="2" id="KW-1185">Reference proteome</keyword>
<proteinExistence type="predicted"/>
<dbReference type="Gene3D" id="2.130.10.10">
    <property type="entry name" value="YVTN repeat-like/Quinoprotein amine dehydrogenase"/>
    <property type="match status" value="1"/>
</dbReference>
<evidence type="ECO:0000313" key="2">
    <source>
        <dbReference type="Proteomes" id="UP000664169"/>
    </source>
</evidence>
<protein>
    <submittedName>
        <fullName evidence="1">Uncharacterized protein</fullName>
    </submittedName>
</protein>
<evidence type="ECO:0000313" key="1">
    <source>
        <dbReference type="EMBL" id="CAF9912397.1"/>
    </source>
</evidence>
<organism evidence="1 2">
    <name type="scientific">Gomphillus americanus</name>
    <dbReference type="NCBI Taxonomy" id="1940652"/>
    <lineage>
        <taxon>Eukaryota</taxon>
        <taxon>Fungi</taxon>
        <taxon>Dikarya</taxon>
        <taxon>Ascomycota</taxon>
        <taxon>Pezizomycotina</taxon>
        <taxon>Lecanoromycetes</taxon>
        <taxon>OSLEUM clade</taxon>
        <taxon>Ostropomycetidae</taxon>
        <taxon>Ostropales</taxon>
        <taxon>Graphidaceae</taxon>
        <taxon>Gomphilloideae</taxon>
        <taxon>Gomphillus</taxon>
    </lineage>
</organism>